<dbReference type="InterPro" id="IPR000477">
    <property type="entry name" value="RT_dom"/>
</dbReference>
<dbReference type="Pfam" id="PF03372">
    <property type="entry name" value="Exo_endo_phos"/>
    <property type="match status" value="1"/>
</dbReference>
<dbReference type="InterPro" id="IPR043502">
    <property type="entry name" value="DNA/RNA_pol_sf"/>
</dbReference>
<reference key="1">
    <citation type="journal article" date="1999" name="Nature">
        <title>Sequence and analysis of chromosome 2 of the plant Arabidopsis thaliana.</title>
        <authorList>
            <person name="Lin X."/>
            <person name="Kaul S."/>
            <person name="Rounsley S."/>
            <person name="Shea T.P."/>
            <person name="Benito M.I."/>
            <person name="Town C.D."/>
            <person name="Fujii C.Y."/>
            <person name="Mason T."/>
            <person name="Bowman C.L."/>
            <person name="Barnstead M."/>
            <person name="Feldblyum T.V."/>
            <person name="Buell C.R."/>
            <person name="Ketchum K.A."/>
            <person name="Lee J."/>
            <person name="Ronning C.M."/>
            <person name="Koo H.L."/>
            <person name="Moffat K.S."/>
            <person name="Cronin L.A."/>
            <person name="Shen M."/>
            <person name="Pai G."/>
            <person name="Van Aken S."/>
            <person name="Umayam L."/>
            <person name="Tallon L.J."/>
            <person name="Gill J.E."/>
            <person name="Adams M.D."/>
            <person name="Carrera A.J."/>
            <person name="Creasy T.H."/>
            <person name="Goodman H.M."/>
            <person name="Somerville C.R."/>
            <person name="Copenhaver G.P."/>
            <person name="Preuss D."/>
            <person name="Nierman W.C."/>
            <person name="White O."/>
            <person name="Eisen J.A."/>
            <person name="Salzberg S.L."/>
            <person name="Fraser C.M."/>
            <person name="Venter J.C."/>
        </authorList>
    </citation>
    <scope>NUCLEOTIDE SEQUENCE [LARGE SCALE GENOMIC DNA]</scope>
    <source>
        <strain>cv. Columbia</strain>
    </source>
</reference>
<evidence type="ECO:0000313" key="2">
    <source>
        <dbReference type="EMBL" id="AAD21778.1"/>
    </source>
</evidence>
<organism evidence="2">
    <name type="scientific">Arabidopsis thaliana</name>
    <name type="common">Mouse-ear cress</name>
    <dbReference type="NCBI Taxonomy" id="3702"/>
    <lineage>
        <taxon>Eukaryota</taxon>
        <taxon>Viridiplantae</taxon>
        <taxon>Streptophyta</taxon>
        <taxon>Embryophyta</taxon>
        <taxon>Tracheophyta</taxon>
        <taxon>Spermatophyta</taxon>
        <taxon>Magnoliopsida</taxon>
        <taxon>eudicotyledons</taxon>
        <taxon>Gunneridae</taxon>
        <taxon>Pentapetalae</taxon>
        <taxon>rosids</taxon>
        <taxon>malvids</taxon>
        <taxon>Brassicales</taxon>
        <taxon>Brassicaceae</taxon>
        <taxon>Camelineae</taxon>
        <taxon>Arabidopsis</taxon>
    </lineage>
</organism>
<dbReference type="Pfam" id="PF14111">
    <property type="entry name" value="DUF4283"/>
    <property type="match status" value="1"/>
</dbReference>
<protein>
    <submittedName>
        <fullName evidence="2">Putative non-LTR retroelement reverse transcriptase</fullName>
    </submittedName>
</protein>
<dbReference type="PANTHER" id="PTHR33116:SF86">
    <property type="entry name" value="REVERSE TRANSCRIPTASE DOMAIN-CONTAINING PROTEIN"/>
    <property type="match status" value="1"/>
</dbReference>
<dbReference type="InterPro" id="IPR002156">
    <property type="entry name" value="RNaseH_domain"/>
</dbReference>
<dbReference type="InterPro" id="IPR036397">
    <property type="entry name" value="RNaseH_sf"/>
</dbReference>
<name>Q9SIS9_ARATH</name>
<proteinExistence type="predicted"/>
<dbReference type="SUPFAM" id="SSF56672">
    <property type="entry name" value="DNA/RNA polymerases"/>
    <property type="match status" value="1"/>
</dbReference>
<dbReference type="PROSITE" id="PS50878">
    <property type="entry name" value="RT_POL"/>
    <property type="match status" value="1"/>
</dbReference>
<dbReference type="CDD" id="cd06222">
    <property type="entry name" value="RNase_H_like"/>
    <property type="match status" value="1"/>
</dbReference>
<dbReference type="ExpressionAtlas" id="Q9SIS9">
    <property type="expression patterns" value="baseline and differential"/>
</dbReference>
<gene>
    <name evidence="2" type="ordered locus">At2g01840</name>
</gene>
<dbReference type="GO" id="GO:0004523">
    <property type="term" value="F:RNA-DNA hybrid ribonuclease activity"/>
    <property type="evidence" value="ECO:0007669"/>
    <property type="project" value="InterPro"/>
</dbReference>
<dbReference type="Pfam" id="PF13456">
    <property type="entry name" value="RVT_3"/>
    <property type="match status" value="1"/>
</dbReference>
<accession>Q9SIS9</accession>
<evidence type="ECO:0000259" key="1">
    <source>
        <dbReference type="PROSITE" id="PS50878"/>
    </source>
</evidence>
<keyword evidence="2" id="KW-0548">Nucleotidyltransferase</keyword>
<dbReference type="Pfam" id="PF13966">
    <property type="entry name" value="zf-RVT"/>
    <property type="match status" value="1"/>
</dbReference>
<keyword evidence="2" id="KW-0695">RNA-directed DNA polymerase</keyword>
<dbReference type="InterPro" id="IPR012337">
    <property type="entry name" value="RNaseH-like_sf"/>
</dbReference>
<keyword evidence="2" id="KW-0808">Transferase</keyword>
<feature type="domain" description="Reverse transcriptase" evidence="1">
    <location>
        <begin position="835"/>
        <end position="1105"/>
    </location>
</feature>
<dbReference type="Pfam" id="PF14392">
    <property type="entry name" value="zf-CCHC_4"/>
    <property type="match status" value="1"/>
</dbReference>
<reference evidence="2" key="2">
    <citation type="submission" date="2000-03" db="EMBL/GenBank/DDBJ databases">
        <authorList>
            <person name="Lin X."/>
            <person name="Kaul S."/>
            <person name="Shea T.P."/>
            <person name="Fujii C.Y."/>
            <person name="Shen M."/>
            <person name="VanAken S.E."/>
            <person name="Barnstead M.E."/>
            <person name="Mason T.M."/>
            <person name="Bowman C.L."/>
            <person name="Ronning C.M."/>
            <person name="Benito M.-I."/>
            <person name="Carrera A.J."/>
            <person name="Creasy T.H."/>
            <person name="Buell C.R."/>
            <person name="Town C.D."/>
            <person name="Nierman W.C."/>
            <person name="Fraser C.M."/>
            <person name="Venter J.C."/>
        </authorList>
    </citation>
    <scope>NUCLEOTIDE SEQUENCE</scope>
</reference>
<dbReference type="PANTHER" id="PTHR33116">
    <property type="entry name" value="REVERSE TRANSCRIPTASE ZINC-BINDING DOMAIN-CONTAINING PROTEIN-RELATED-RELATED"/>
    <property type="match status" value="1"/>
</dbReference>
<dbReference type="Gene3D" id="3.30.420.10">
    <property type="entry name" value="Ribonuclease H-like superfamily/Ribonuclease H"/>
    <property type="match status" value="1"/>
</dbReference>
<dbReference type="InterPro" id="IPR025558">
    <property type="entry name" value="DUF4283"/>
</dbReference>
<dbReference type="InterPro" id="IPR026960">
    <property type="entry name" value="RVT-Znf"/>
</dbReference>
<dbReference type="Gene3D" id="3.60.10.10">
    <property type="entry name" value="Endonuclease/exonuclease/phosphatase"/>
    <property type="match status" value="1"/>
</dbReference>
<reference evidence="2" key="3">
    <citation type="submission" date="2002-02" db="EMBL/GenBank/DDBJ databases">
        <authorList>
            <person name="Town C.D."/>
            <person name="Kaul S."/>
        </authorList>
    </citation>
    <scope>NUCLEOTIDE SEQUENCE</scope>
</reference>
<dbReference type="InterPro" id="IPR044730">
    <property type="entry name" value="RNase_H-like_dom_plant"/>
</dbReference>
<dbReference type="GO" id="GO:0003676">
    <property type="term" value="F:nucleic acid binding"/>
    <property type="evidence" value="ECO:0007669"/>
    <property type="project" value="InterPro"/>
</dbReference>
<dbReference type="PIR" id="S65816">
    <property type="entry name" value="S65816"/>
</dbReference>
<dbReference type="Pfam" id="PF00078">
    <property type="entry name" value="RVT_1"/>
    <property type="match status" value="1"/>
</dbReference>
<dbReference type="SUPFAM" id="SSF56219">
    <property type="entry name" value="DNase I-like"/>
    <property type="match status" value="1"/>
</dbReference>
<dbReference type="InterPro" id="IPR036691">
    <property type="entry name" value="Endo/exonu/phosph_ase_sf"/>
</dbReference>
<dbReference type="GO" id="GO:0003964">
    <property type="term" value="F:RNA-directed DNA polymerase activity"/>
    <property type="evidence" value="ECO:0007669"/>
    <property type="project" value="UniProtKB-KW"/>
</dbReference>
<sequence>MADNVRRALQNINLGIDETPVALPQAIVQRAVDDNRFCLLGRPLMPRNQNLRQILTTVPRTWGLVGFVRGRIIQNRRFQFIFPSEESLDTVLRRGPWSFADRMLVVERWTPDMDPLVLNFIPFWIQVREIPLQFLNLEVIDNIAGSLGERKAVDFDPFTTTRVEFVRIQIKWDVNHPLRFQRNYQFSLGVNTVLSFYYERLRGFCDVCGRMTHDAGSCVLQNGALHDSDGDDDNADGDQEFHGNPGVHIQEIGDDGQPIQDGDEVGEEIVPGPVGADVNEAKEEVSDIDPTHNALEDISSDNDRNMFHGEWTCDEDLLYNPVPSFANATGDILGPVELLSQELRKRKHNFESRGGAGTTTSPMRVGFWNCQGLGQPLTVRRLEEVQRVYFLDMLFLIETKQQDNYTRDLGVKMGFEDMCIISPRGLSGGLVVYWKKHLSIQVISHDVRLVDLYVEYKNFNFYLSCIYGHPIPSERHHLWEKLQRVSAHRSGPWMMCGDFNEILNLNEKKGGRRRSIGSLQNFTNMINCCNMKDLKSKGNPYSWVGKRQNETIESCLDRVFINSDWQASFPAFETEFLPIAGSDHAPVIIDIAEEVCTKRGQFRYDRRHFQFEDFVDSVQRGWNRGRSDSHGGYYEKLHCCRQELAKWKRRTKTNTAEKIETLKYRVDAAERDHTLPHQTILRLRQDLNQAYRDEELYWHLKSRNRWMLLGDRNTMFFYASTKLRKSRNRIKAITDAQGIENFRDDTIGKVAENYFADLFTTTQTSDWEEIISGIAPKVTEQMNHELLQSVTDQEVRDAVFAIGADRAPGFDGFTAAFYHHLWDLIGNDVCLMVRHFFESDVMDNQINQTQICLIPKIIDPKHMSDYRPISLCTASYKIISKILIKRLKQCLGDVISDSQAAFVPGQNISDNVLVAHELLHSLKSRRECQSGYVAVKTDISKAYDRVEWNFLEKVMIQLGFAPRWVKWIMTCVTSVSYEVLINGSPYGKIFPSRGIRQGDPLSPYLFLFCAEVLSNMLRKAEVNKQIHGMKITKDCLAISHLLFADDSLFFCRASNQNIEQLALIFKKYEEASGQKINYAKSSIIFGQKIPTMRRQRLHRLLGIDNVRGGGKYLGLPEQLGRRKVELFEYIVTKVKERTEGWAYNYLSPAGKEIVIKAIAMALPVYSMNCFLLPTLICNEINSLITAFWWGKENEGDLGFKDLHQFNRALLAKQAWRILTNPQSLLARLYKGLYYPNTTYLRANKGGHASYGWNSIQEGKLLLQQGLRVRLGDGQTTKIWEDPWLPTLPPRPARGPILDEDMKVADLWRENKREWDPVIFEGVLNPEDQQLAKSLYLSNYAARDSYKWAYTRNTQYTVRSGYWVATHVNLTEEEIINPLEGDVPLKQEIWRLKITPKIKHFIWRCLSGALSTTTQLRNRNIPADPTCQRCCNADETINHIIFTCSYAQVVWRSANFSGSNRLCFTDNLEENIRLILQGKKNQNLPILNGLMPFWIMWRLWKSRNEYLFQQLDRFPWKVAQKAEQEATEWVETMVNDTAISHNTAQSNDRPLSRSKQWSSPPEGFLKCNFDSGYVQGRDYTSTGWILRDCNGRVLHSGCAKLQQSYSALQAEALGFLHALQMVWIRGYCYVWFEGDNLELTNLINKTEDHHLLETLLYDIRFWMTKLPFSSIGYVNRERNLAADKLTKYANSMSSLYETFHVPPRWLQLYLYYPFTN</sequence>
<dbReference type="InterPro" id="IPR025836">
    <property type="entry name" value="Zn_knuckle_CX2CX4HX4C"/>
</dbReference>
<dbReference type="CDD" id="cd01650">
    <property type="entry name" value="RT_nLTR_like"/>
    <property type="match status" value="1"/>
</dbReference>
<dbReference type="InterPro" id="IPR005135">
    <property type="entry name" value="Endo/exonuclease/phosphatase"/>
</dbReference>
<dbReference type="PIR" id="G84429">
    <property type="entry name" value="G84429"/>
</dbReference>
<dbReference type="EMBL" id="AC007069">
    <property type="protein sequence ID" value="AAD21778.1"/>
    <property type="molecule type" value="Genomic_DNA"/>
</dbReference>
<dbReference type="SUPFAM" id="SSF53098">
    <property type="entry name" value="Ribonuclease H-like"/>
    <property type="match status" value="1"/>
</dbReference>